<name>A0AAV4ADL9_9GAST</name>
<dbReference type="InterPro" id="IPR029526">
    <property type="entry name" value="PGBD"/>
</dbReference>
<proteinExistence type="predicted"/>
<sequence length="107" mass="12398">MQPGEQGHSALLSLATKLAVANSRELYKNDLTVEEYKTFLGLRIQMVVSVIKPQYREYWESNGKNFLSETPGFWKVMSRDKFVFVWSFLHVMDENDEAVDKRDSCDG</sequence>
<organism evidence="2 3">
    <name type="scientific">Plakobranchus ocellatus</name>
    <dbReference type="NCBI Taxonomy" id="259542"/>
    <lineage>
        <taxon>Eukaryota</taxon>
        <taxon>Metazoa</taxon>
        <taxon>Spiralia</taxon>
        <taxon>Lophotrochozoa</taxon>
        <taxon>Mollusca</taxon>
        <taxon>Gastropoda</taxon>
        <taxon>Heterobranchia</taxon>
        <taxon>Euthyneura</taxon>
        <taxon>Panpulmonata</taxon>
        <taxon>Sacoglossa</taxon>
        <taxon>Placobranchoidea</taxon>
        <taxon>Plakobranchidae</taxon>
        <taxon>Plakobranchus</taxon>
    </lineage>
</organism>
<accession>A0AAV4ADL9</accession>
<dbReference type="EMBL" id="BLXT01003739">
    <property type="protein sequence ID" value="GFO04524.1"/>
    <property type="molecule type" value="Genomic_DNA"/>
</dbReference>
<comment type="caution">
    <text evidence="2">The sequence shown here is derived from an EMBL/GenBank/DDBJ whole genome shotgun (WGS) entry which is preliminary data.</text>
</comment>
<evidence type="ECO:0000259" key="1">
    <source>
        <dbReference type="Pfam" id="PF13843"/>
    </source>
</evidence>
<dbReference type="AlphaFoldDB" id="A0AAV4ADL9"/>
<feature type="domain" description="PiggyBac transposable element-derived protein" evidence="1">
    <location>
        <begin position="27"/>
        <end position="99"/>
    </location>
</feature>
<reference evidence="2 3" key="1">
    <citation type="journal article" date="2021" name="Elife">
        <title>Chloroplast acquisition without the gene transfer in kleptoplastic sea slugs, Plakobranchus ocellatus.</title>
        <authorList>
            <person name="Maeda T."/>
            <person name="Takahashi S."/>
            <person name="Yoshida T."/>
            <person name="Shimamura S."/>
            <person name="Takaki Y."/>
            <person name="Nagai Y."/>
            <person name="Toyoda A."/>
            <person name="Suzuki Y."/>
            <person name="Arimoto A."/>
            <person name="Ishii H."/>
            <person name="Satoh N."/>
            <person name="Nishiyama T."/>
            <person name="Hasebe M."/>
            <person name="Maruyama T."/>
            <person name="Minagawa J."/>
            <person name="Obokata J."/>
            <person name="Shigenobu S."/>
        </authorList>
    </citation>
    <scope>NUCLEOTIDE SEQUENCE [LARGE SCALE GENOMIC DNA]</scope>
</reference>
<keyword evidence="3" id="KW-1185">Reference proteome</keyword>
<evidence type="ECO:0000313" key="2">
    <source>
        <dbReference type="EMBL" id="GFO04524.1"/>
    </source>
</evidence>
<evidence type="ECO:0000313" key="3">
    <source>
        <dbReference type="Proteomes" id="UP000735302"/>
    </source>
</evidence>
<gene>
    <name evidence="2" type="ORF">PoB_003102900</name>
</gene>
<dbReference type="Pfam" id="PF13843">
    <property type="entry name" value="DDE_Tnp_1_7"/>
    <property type="match status" value="1"/>
</dbReference>
<dbReference type="Proteomes" id="UP000735302">
    <property type="component" value="Unassembled WGS sequence"/>
</dbReference>
<protein>
    <submittedName>
        <fullName evidence="2">PiggyBac transposable element-derived protein 4-like</fullName>
    </submittedName>
</protein>